<sequence length="125" mass="13393">MHLTVKLHGQTGERRPMQRGGGAGRGARTRSGSMPTRIFNMCRCFPRSTESASPAGASAAFGRARPLPARFQRATLRDSPEAAGPGPATFVGCGVNDLGESFRGDDRYSRLFVMPLVRDVGAEIK</sequence>
<evidence type="ECO:0000256" key="1">
    <source>
        <dbReference type="SAM" id="MobiDB-lite"/>
    </source>
</evidence>
<dbReference type="Proteomes" id="UP000299102">
    <property type="component" value="Unassembled WGS sequence"/>
</dbReference>
<protein>
    <submittedName>
        <fullName evidence="2">Uncharacterized protein</fullName>
    </submittedName>
</protein>
<gene>
    <name evidence="2" type="ORF">EVAR_22899_1</name>
</gene>
<keyword evidence="3" id="KW-1185">Reference proteome</keyword>
<evidence type="ECO:0000313" key="3">
    <source>
        <dbReference type="Proteomes" id="UP000299102"/>
    </source>
</evidence>
<dbReference type="EMBL" id="BGZK01000227">
    <property type="protein sequence ID" value="GBP29999.1"/>
    <property type="molecule type" value="Genomic_DNA"/>
</dbReference>
<comment type="caution">
    <text evidence="2">The sequence shown here is derived from an EMBL/GenBank/DDBJ whole genome shotgun (WGS) entry which is preliminary data.</text>
</comment>
<reference evidence="2 3" key="1">
    <citation type="journal article" date="2019" name="Commun. Biol.">
        <title>The bagworm genome reveals a unique fibroin gene that provides high tensile strength.</title>
        <authorList>
            <person name="Kono N."/>
            <person name="Nakamura H."/>
            <person name="Ohtoshi R."/>
            <person name="Tomita M."/>
            <person name="Numata K."/>
            <person name="Arakawa K."/>
        </authorList>
    </citation>
    <scope>NUCLEOTIDE SEQUENCE [LARGE SCALE GENOMIC DNA]</scope>
</reference>
<name>A0A4C1UUM7_EUMVA</name>
<proteinExistence type="predicted"/>
<feature type="region of interest" description="Disordered" evidence="1">
    <location>
        <begin position="1"/>
        <end position="33"/>
    </location>
</feature>
<dbReference type="AlphaFoldDB" id="A0A4C1UUM7"/>
<organism evidence="2 3">
    <name type="scientific">Eumeta variegata</name>
    <name type="common">Bagworm moth</name>
    <name type="synonym">Eumeta japonica</name>
    <dbReference type="NCBI Taxonomy" id="151549"/>
    <lineage>
        <taxon>Eukaryota</taxon>
        <taxon>Metazoa</taxon>
        <taxon>Ecdysozoa</taxon>
        <taxon>Arthropoda</taxon>
        <taxon>Hexapoda</taxon>
        <taxon>Insecta</taxon>
        <taxon>Pterygota</taxon>
        <taxon>Neoptera</taxon>
        <taxon>Endopterygota</taxon>
        <taxon>Lepidoptera</taxon>
        <taxon>Glossata</taxon>
        <taxon>Ditrysia</taxon>
        <taxon>Tineoidea</taxon>
        <taxon>Psychidae</taxon>
        <taxon>Oiketicinae</taxon>
        <taxon>Eumeta</taxon>
    </lineage>
</organism>
<accession>A0A4C1UUM7</accession>
<evidence type="ECO:0000313" key="2">
    <source>
        <dbReference type="EMBL" id="GBP29999.1"/>
    </source>
</evidence>